<sequence length="158" mass="17734">MLLIQTECRYEKTFSYTSDNEPTPNQWPAGHQTFRATLTTYYTELYDLGQRLHSIFPIALSLPEDYFAQKHRSCRASVKALHYPSQKLQDSDVVGFGAHTDSTLFTLVYQDGLGGLEVQDANGEWIPVVPKGGTFVVNIGDLMQFFSGGTCSRLDIGW</sequence>
<gene>
    <name evidence="3" type="ORF">OIDMADRAFT_60761</name>
</gene>
<proteinExistence type="inferred from homology"/>
<dbReference type="InterPro" id="IPR050231">
    <property type="entry name" value="Iron_ascorbate_oxido_reductase"/>
</dbReference>
<dbReference type="EMBL" id="KN832890">
    <property type="protein sequence ID" value="KIM94435.1"/>
    <property type="molecule type" value="Genomic_DNA"/>
</dbReference>
<protein>
    <recommendedName>
        <fullName evidence="2">Fe2OG dioxygenase domain-containing protein</fullName>
    </recommendedName>
</protein>
<evidence type="ECO:0000256" key="1">
    <source>
        <dbReference type="ARBA" id="ARBA00008056"/>
    </source>
</evidence>
<name>A0A0C3GE56_OIDMZ</name>
<dbReference type="InterPro" id="IPR027443">
    <property type="entry name" value="IPNS-like_sf"/>
</dbReference>
<evidence type="ECO:0000313" key="3">
    <source>
        <dbReference type="EMBL" id="KIM94435.1"/>
    </source>
</evidence>
<dbReference type="PANTHER" id="PTHR47990">
    <property type="entry name" value="2-OXOGLUTARATE (2OG) AND FE(II)-DEPENDENT OXYGENASE SUPERFAMILY PROTEIN-RELATED"/>
    <property type="match status" value="1"/>
</dbReference>
<evidence type="ECO:0000313" key="4">
    <source>
        <dbReference type="Proteomes" id="UP000054321"/>
    </source>
</evidence>
<dbReference type="InParanoid" id="A0A0C3GE56"/>
<accession>A0A0C3GE56</accession>
<reference evidence="3 4" key="1">
    <citation type="submission" date="2014-04" db="EMBL/GenBank/DDBJ databases">
        <authorList>
            <consortium name="DOE Joint Genome Institute"/>
            <person name="Kuo A."/>
            <person name="Martino E."/>
            <person name="Perotto S."/>
            <person name="Kohler A."/>
            <person name="Nagy L.G."/>
            <person name="Floudas D."/>
            <person name="Copeland A."/>
            <person name="Barry K.W."/>
            <person name="Cichocki N."/>
            <person name="Veneault-Fourrey C."/>
            <person name="LaButti K."/>
            <person name="Lindquist E.A."/>
            <person name="Lipzen A."/>
            <person name="Lundell T."/>
            <person name="Morin E."/>
            <person name="Murat C."/>
            <person name="Sun H."/>
            <person name="Tunlid A."/>
            <person name="Henrissat B."/>
            <person name="Grigoriev I.V."/>
            <person name="Hibbett D.S."/>
            <person name="Martin F."/>
            <person name="Nordberg H.P."/>
            <person name="Cantor M.N."/>
            <person name="Hua S.X."/>
        </authorList>
    </citation>
    <scope>NUCLEOTIDE SEQUENCE [LARGE SCALE GENOMIC DNA]</scope>
    <source>
        <strain evidence="3 4">Zn</strain>
    </source>
</reference>
<dbReference type="InterPro" id="IPR044861">
    <property type="entry name" value="IPNS-like_FE2OG_OXY"/>
</dbReference>
<organism evidence="3 4">
    <name type="scientific">Oidiodendron maius (strain Zn)</name>
    <dbReference type="NCBI Taxonomy" id="913774"/>
    <lineage>
        <taxon>Eukaryota</taxon>
        <taxon>Fungi</taxon>
        <taxon>Dikarya</taxon>
        <taxon>Ascomycota</taxon>
        <taxon>Pezizomycotina</taxon>
        <taxon>Leotiomycetes</taxon>
        <taxon>Leotiomycetes incertae sedis</taxon>
        <taxon>Myxotrichaceae</taxon>
        <taxon>Oidiodendron</taxon>
    </lineage>
</organism>
<dbReference type="SUPFAM" id="SSF51197">
    <property type="entry name" value="Clavaminate synthase-like"/>
    <property type="match status" value="1"/>
</dbReference>
<dbReference type="AlphaFoldDB" id="A0A0C3GE56"/>
<dbReference type="PROSITE" id="PS51471">
    <property type="entry name" value="FE2OG_OXY"/>
    <property type="match status" value="1"/>
</dbReference>
<feature type="domain" description="Fe2OG dioxygenase" evidence="2">
    <location>
        <begin position="70"/>
        <end position="158"/>
    </location>
</feature>
<dbReference type="OrthoDB" id="288590at2759"/>
<dbReference type="Proteomes" id="UP000054321">
    <property type="component" value="Unassembled WGS sequence"/>
</dbReference>
<reference evidence="4" key="2">
    <citation type="submission" date="2015-01" db="EMBL/GenBank/DDBJ databases">
        <title>Evolutionary Origins and Diversification of the Mycorrhizal Mutualists.</title>
        <authorList>
            <consortium name="DOE Joint Genome Institute"/>
            <consortium name="Mycorrhizal Genomics Consortium"/>
            <person name="Kohler A."/>
            <person name="Kuo A."/>
            <person name="Nagy L.G."/>
            <person name="Floudas D."/>
            <person name="Copeland A."/>
            <person name="Barry K.W."/>
            <person name="Cichocki N."/>
            <person name="Veneault-Fourrey C."/>
            <person name="LaButti K."/>
            <person name="Lindquist E.A."/>
            <person name="Lipzen A."/>
            <person name="Lundell T."/>
            <person name="Morin E."/>
            <person name="Murat C."/>
            <person name="Riley R."/>
            <person name="Ohm R."/>
            <person name="Sun H."/>
            <person name="Tunlid A."/>
            <person name="Henrissat B."/>
            <person name="Grigoriev I.V."/>
            <person name="Hibbett D.S."/>
            <person name="Martin F."/>
        </authorList>
    </citation>
    <scope>NUCLEOTIDE SEQUENCE [LARGE SCALE GENOMIC DNA]</scope>
    <source>
        <strain evidence="4">Zn</strain>
    </source>
</reference>
<evidence type="ECO:0000259" key="2">
    <source>
        <dbReference type="PROSITE" id="PS51471"/>
    </source>
</evidence>
<dbReference type="Pfam" id="PF03171">
    <property type="entry name" value="2OG-FeII_Oxy"/>
    <property type="match status" value="1"/>
</dbReference>
<dbReference type="InterPro" id="IPR005123">
    <property type="entry name" value="Oxoglu/Fe-dep_dioxygenase_dom"/>
</dbReference>
<keyword evidence="4" id="KW-1185">Reference proteome</keyword>
<dbReference type="Gene3D" id="2.60.120.330">
    <property type="entry name" value="B-lactam Antibiotic, Isopenicillin N Synthase, Chain"/>
    <property type="match status" value="1"/>
</dbReference>
<comment type="similarity">
    <text evidence="1">Belongs to the iron/ascorbate-dependent oxidoreductase family.</text>
</comment>
<dbReference type="HOGENOM" id="CLU_1669912_0_0_1"/>
<dbReference type="STRING" id="913774.A0A0C3GE56"/>